<evidence type="ECO:0000313" key="1">
    <source>
        <dbReference type="EMBL" id="SFV58935.1"/>
    </source>
</evidence>
<accession>A0A1W1BZM4</accession>
<dbReference type="EMBL" id="FPHH01000052">
    <property type="protein sequence ID" value="SFV58935.1"/>
    <property type="molecule type" value="Genomic_DNA"/>
</dbReference>
<dbReference type="InterPro" id="IPR023614">
    <property type="entry name" value="Porin_dom_sf"/>
</dbReference>
<gene>
    <name evidence="1" type="ORF">MNB_SM-5-966</name>
</gene>
<evidence type="ECO:0008006" key="2">
    <source>
        <dbReference type="Google" id="ProtNLM"/>
    </source>
</evidence>
<reference evidence="1" key="1">
    <citation type="submission" date="2016-10" db="EMBL/GenBank/DDBJ databases">
        <authorList>
            <person name="de Groot N.N."/>
        </authorList>
    </citation>
    <scope>NUCLEOTIDE SEQUENCE</scope>
</reference>
<dbReference type="AlphaFoldDB" id="A0A1W1BZM4"/>
<protein>
    <recommendedName>
        <fullName evidence="2">Alginate export domain-containing protein</fullName>
    </recommendedName>
</protein>
<dbReference type="Gene3D" id="2.40.160.10">
    <property type="entry name" value="Porin"/>
    <property type="match status" value="1"/>
</dbReference>
<proteinExistence type="predicted"/>
<name>A0A1W1BZM4_9ZZZZ</name>
<organism evidence="1">
    <name type="scientific">hydrothermal vent metagenome</name>
    <dbReference type="NCBI Taxonomy" id="652676"/>
    <lineage>
        <taxon>unclassified sequences</taxon>
        <taxon>metagenomes</taxon>
        <taxon>ecological metagenomes</taxon>
    </lineage>
</organism>
<sequence>MAAVPLMVGSLSVSASANDGINILNNVKLKGEIRPRYEYADVNDNGKDAANAFTARTHLVATGGLLGVDGLTATVGIQSVNNFGYTDYAPASSEVGKYDKIVDPQQAMLSEASLDYSIDKTAIHAGRSHVNLDNQRFIGTVGWRQSERSYDSLYVANSSVKNLSLLAAYVYGFAGVAGVTTVDTNSILLHAAYTVMPELKITAYDYMLSSIHDTYGIAFTGKINAGAKLSYRAEYAIQSDASLETANHGKPDADADYFNLDLGANISGILAGANYEVLSGTNGTDGKTAFSTPLATAHKFNGWADKFLATPTGGLQDANVRLGYKAKGFGKVLAIYHSFTADEKMGGEDDLGTEFDAVYVNAIPGFKNLKGLVKYASYSKGKVAGYTKDVTKGWVQLDYKF</sequence>